<keyword evidence="1" id="KW-0676">Redox-active center</keyword>
<dbReference type="Pfam" id="PF13905">
    <property type="entry name" value="Thioredoxin_8"/>
    <property type="match status" value="1"/>
</dbReference>
<dbReference type="EMBL" id="CP157485">
    <property type="protein sequence ID" value="XBO49056.1"/>
    <property type="molecule type" value="Genomic_DNA"/>
</dbReference>
<evidence type="ECO:0000313" key="3">
    <source>
        <dbReference type="EMBL" id="XBO49056.1"/>
    </source>
</evidence>
<dbReference type="AlphaFoldDB" id="A0AAU7K9F0"/>
<evidence type="ECO:0000256" key="1">
    <source>
        <dbReference type="ARBA" id="ARBA00023284"/>
    </source>
</evidence>
<name>A0AAU7K9F0_9SPHI</name>
<dbReference type="RefSeq" id="WP_406826389.1">
    <property type="nucleotide sequence ID" value="NZ_CP157485.1"/>
</dbReference>
<dbReference type="InterPro" id="IPR012336">
    <property type="entry name" value="Thioredoxin-like_fold"/>
</dbReference>
<dbReference type="InterPro" id="IPR013766">
    <property type="entry name" value="Thioredoxin_domain"/>
</dbReference>
<accession>A0AAU7K9F0</accession>
<dbReference type="InterPro" id="IPR017937">
    <property type="entry name" value="Thioredoxin_CS"/>
</dbReference>
<feature type="domain" description="Thioredoxin" evidence="2">
    <location>
        <begin position="252"/>
        <end position="395"/>
    </location>
</feature>
<protein>
    <submittedName>
        <fullName evidence="3">Thioredoxin-like domain-containing protein</fullName>
    </submittedName>
</protein>
<sequence>MNQIKILGLLFLSIIYSQKTYSQTLPVKNFNLFVYLENAPFDSLYIHDYTEGRHVFISGKKIRNFTWKITIPENVISDSENMELLSSKYDSTKNSMTSIRFIGKHNNEEIVVANVGVDDSNSYIYGKYLHKTVFSNQPISIVKNDKVTTVIGNNECENFEVITKDPHADIAVRSEDPFFSWFMDSNGNRGDYEGFLTSYISLSKKHPDSRYLLTYLSSNLLKYRTKDDIRKVYENLSDRHKSTIWARKIENFLNERNFPNAKLPVLSKGVAEKIVQDSSKYNLVVFTASWCVPCREEIPLLKKIYADLGKSLVLTYISIDNAKDLSSFSKLVYDEKIPWRSLLAYKDISGIKRKYFIESIPHIILVYPNQFMEILEIRKDNDLERLYSLVAQTAHIK</sequence>
<gene>
    <name evidence="3" type="ORF">ABEG20_05500</name>
</gene>
<proteinExistence type="predicted"/>
<reference evidence="3" key="1">
    <citation type="submission" date="2024-05" db="EMBL/GenBank/DDBJ databases">
        <authorList>
            <person name="Kim S."/>
            <person name="Heo J."/>
            <person name="Choi H."/>
            <person name="Choi Y."/>
            <person name="Kwon S.-W."/>
            <person name="Kim Y."/>
        </authorList>
    </citation>
    <scope>NUCLEOTIDE SEQUENCE</scope>
    <source>
        <strain evidence="3">KACC 23697</strain>
    </source>
</reference>
<dbReference type="PROSITE" id="PS00194">
    <property type="entry name" value="THIOREDOXIN_1"/>
    <property type="match status" value="1"/>
</dbReference>
<dbReference type="InterPro" id="IPR036249">
    <property type="entry name" value="Thioredoxin-like_sf"/>
</dbReference>
<dbReference type="Gene3D" id="3.40.30.10">
    <property type="entry name" value="Glutaredoxin"/>
    <property type="match status" value="1"/>
</dbReference>
<evidence type="ECO:0000259" key="2">
    <source>
        <dbReference type="PROSITE" id="PS51352"/>
    </source>
</evidence>
<dbReference type="PROSITE" id="PS51352">
    <property type="entry name" value="THIOREDOXIN_2"/>
    <property type="match status" value="1"/>
</dbReference>
<organism evidence="3">
    <name type="scientific">Pedobacter sp. KACC 23697</name>
    <dbReference type="NCBI Taxonomy" id="3149230"/>
    <lineage>
        <taxon>Bacteria</taxon>
        <taxon>Pseudomonadati</taxon>
        <taxon>Bacteroidota</taxon>
        <taxon>Sphingobacteriia</taxon>
        <taxon>Sphingobacteriales</taxon>
        <taxon>Sphingobacteriaceae</taxon>
        <taxon>Pedobacter</taxon>
    </lineage>
</organism>
<dbReference type="SUPFAM" id="SSF52833">
    <property type="entry name" value="Thioredoxin-like"/>
    <property type="match status" value="1"/>
</dbReference>